<dbReference type="Pfam" id="PF00672">
    <property type="entry name" value="HAMP"/>
    <property type="match status" value="1"/>
</dbReference>
<evidence type="ECO:0000256" key="3">
    <source>
        <dbReference type="ARBA" id="ARBA00022481"/>
    </source>
</evidence>
<dbReference type="PROSITE" id="PS50885">
    <property type="entry name" value="HAMP"/>
    <property type="match status" value="1"/>
</dbReference>
<reference evidence="14 15" key="1">
    <citation type="submission" date="2023-04" db="EMBL/GenBank/DDBJ databases">
        <title>A long-awaited taxogenomic arrangement of the family Halomonadaceae.</title>
        <authorList>
            <person name="De La Haba R."/>
            <person name="Chuvochina M."/>
            <person name="Wittouck S."/>
            <person name="Arahal D.R."/>
            <person name="Sanchez-Porro C."/>
            <person name="Hugenholtz P."/>
            <person name="Ventosa A."/>
        </authorList>
    </citation>
    <scope>NUCLEOTIDE SEQUENCE [LARGE SCALE GENOMIC DNA]</scope>
    <source>
        <strain evidence="14 15">DSM 21020</strain>
    </source>
</reference>
<feature type="domain" description="T-SNARE coiled-coil homology" evidence="12">
    <location>
        <begin position="529"/>
        <end position="591"/>
    </location>
</feature>
<proteinExistence type="inferred from homology"/>
<dbReference type="SMART" id="SM00304">
    <property type="entry name" value="HAMP"/>
    <property type="match status" value="1"/>
</dbReference>
<feature type="region of interest" description="Disordered" evidence="9">
    <location>
        <begin position="377"/>
        <end position="420"/>
    </location>
</feature>
<comment type="similarity">
    <text evidence="7">Belongs to the methyl-accepting chemotaxis (MCP) protein family.</text>
</comment>
<evidence type="ECO:0000256" key="7">
    <source>
        <dbReference type="ARBA" id="ARBA00029447"/>
    </source>
</evidence>
<feature type="transmembrane region" description="Helical" evidence="10">
    <location>
        <begin position="12"/>
        <end position="34"/>
    </location>
</feature>
<dbReference type="Pfam" id="PF02743">
    <property type="entry name" value="dCache_1"/>
    <property type="match status" value="1"/>
</dbReference>
<evidence type="ECO:0000259" key="11">
    <source>
        <dbReference type="PROSITE" id="PS50111"/>
    </source>
</evidence>
<protein>
    <submittedName>
        <fullName evidence="14">Methyl-accepting chemotaxis protein</fullName>
    </submittedName>
</protein>
<dbReference type="PANTHER" id="PTHR43531:SF14">
    <property type="entry name" value="METHYL-ACCEPTING CHEMOTAXIS PROTEIN I-RELATED"/>
    <property type="match status" value="1"/>
</dbReference>
<evidence type="ECO:0000313" key="14">
    <source>
        <dbReference type="EMBL" id="MDR5898207.1"/>
    </source>
</evidence>
<dbReference type="SMART" id="SM00283">
    <property type="entry name" value="MA"/>
    <property type="match status" value="1"/>
</dbReference>
<sequence>MQYLFGLKIRTKIALLIVISVFLALVGTGGYLYFSQSKTLESNIAHLLRSVGTTTANSMDSFLMARGPELDLVSGSSTLRATPNEAAYGLSRYLDTFTDFDSLTFTDPNGDIVASQGDFIASRGEETLQDGVDRWYPEAVEGQRLLGVIAEPGNFSRYLVYITPVIHEGRNYGWLFGQIDNETLVKQATSVEIGQTGRASLFNAQGRLIGHQDKSRYGDDMSDYSIMQAPLERDVGNTGETFTSSDGREKWGLTLLFPKTLEKYGVKMGLIVDQTTDEMYAPIYQIRNSTFMAIILCLLLFAPAGMYIANRIISRPLKQVSDSMKAIASGAGDLRQRLPDNRKDELGELCRHFNAFASRMQQILIKVRDSAHAVSQEADQISGDSERLASSSEQTAANLQQTSSSTEEISSTALQSTESSEQANKLAQSAANVASEGRESMQNVEATMDELNASSQKISEIIKIIDGIAFQTNILALNASVEAARAGEHGRGFAVVAEEVRNLASRSSNAAHDIHDLINTSVKGTQAGSKLVHESSKTMDEIYQSITKVSDVIGEITASIREQSTGISQINTAVNELDTVTQENASMVQHFSHIAGNMLNHANALQSIVDTFELDEGQASLPEQKSAEPLRRPQTGKQTVQEKEQDEWASF</sequence>
<dbReference type="InterPro" id="IPR000727">
    <property type="entry name" value="T_SNARE_dom"/>
</dbReference>
<dbReference type="InterPro" id="IPR033479">
    <property type="entry name" value="dCache_1"/>
</dbReference>
<accession>A0ABU1H1L5</accession>
<dbReference type="InterPro" id="IPR003660">
    <property type="entry name" value="HAMP_dom"/>
</dbReference>
<keyword evidence="6 10" id="KW-0472">Membrane</keyword>
<dbReference type="CDD" id="cd11386">
    <property type="entry name" value="MCP_signal"/>
    <property type="match status" value="1"/>
</dbReference>
<dbReference type="InterPro" id="IPR004089">
    <property type="entry name" value="MCPsignal_dom"/>
</dbReference>
<dbReference type="Pfam" id="PF00015">
    <property type="entry name" value="MCPsignal"/>
    <property type="match status" value="1"/>
</dbReference>
<dbReference type="PANTHER" id="PTHR43531">
    <property type="entry name" value="PROTEIN ICFG"/>
    <property type="match status" value="1"/>
</dbReference>
<comment type="subcellular location">
    <subcellularLocation>
        <location evidence="1">Cell membrane</location>
        <topology evidence="1">Multi-pass membrane protein</topology>
    </subcellularLocation>
</comment>
<evidence type="ECO:0000259" key="12">
    <source>
        <dbReference type="PROSITE" id="PS50192"/>
    </source>
</evidence>
<gene>
    <name evidence="14" type="ORF">QC823_04265</name>
</gene>
<evidence type="ECO:0000313" key="15">
    <source>
        <dbReference type="Proteomes" id="UP001254564"/>
    </source>
</evidence>
<feature type="domain" description="HAMP" evidence="13">
    <location>
        <begin position="311"/>
        <end position="365"/>
    </location>
</feature>
<evidence type="ECO:0000259" key="13">
    <source>
        <dbReference type="PROSITE" id="PS50885"/>
    </source>
</evidence>
<evidence type="ECO:0000256" key="1">
    <source>
        <dbReference type="ARBA" id="ARBA00004651"/>
    </source>
</evidence>
<evidence type="ECO:0000256" key="4">
    <source>
        <dbReference type="ARBA" id="ARBA00022692"/>
    </source>
</evidence>
<dbReference type="EMBL" id="JARWAN010000005">
    <property type="protein sequence ID" value="MDR5898207.1"/>
    <property type="molecule type" value="Genomic_DNA"/>
</dbReference>
<feature type="domain" description="Methyl-accepting transducer" evidence="11">
    <location>
        <begin position="370"/>
        <end position="592"/>
    </location>
</feature>
<keyword evidence="5 10" id="KW-1133">Transmembrane helix</keyword>
<evidence type="ECO:0000256" key="6">
    <source>
        <dbReference type="ARBA" id="ARBA00023136"/>
    </source>
</evidence>
<feature type="compositionally biased region" description="Polar residues" evidence="9">
    <location>
        <begin position="377"/>
        <end position="401"/>
    </location>
</feature>
<evidence type="ECO:0000256" key="10">
    <source>
        <dbReference type="SAM" id="Phobius"/>
    </source>
</evidence>
<dbReference type="PROSITE" id="PS50111">
    <property type="entry name" value="CHEMOTAXIS_TRANSDUC_2"/>
    <property type="match status" value="1"/>
</dbReference>
<keyword evidence="4 10" id="KW-0812">Transmembrane</keyword>
<dbReference type="PROSITE" id="PS50192">
    <property type="entry name" value="T_SNARE"/>
    <property type="match status" value="1"/>
</dbReference>
<dbReference type="InterPro" id="IPR051310">
    <property type="entry name" value="MCP_chemotaxis"/>
</dbReference>
<keyword evidence="8" id="KW-0807">Transducer</keyword>
<keyword evidence="3" id="KW-0488">Methylation</keyword>
<dbReference type="RefSeq" id="WP_309655122.1">
    <property type="nucleotide sequence ID" value="NZ_JARWAN010000005.1"/>
</dbReference>
<keyword evidence="2" id="KW-1003">Cell membrane</keyword>
<dbReference type="Gene3D" id="3.30.450.20">
    <property type="entry name" value="PAS domain"/>
    <property type="match status" value="1"/>
</dbReference>
<feature type="region of interest" description="Disordered" evidence="9">
    <location>
        <begin position="617"/>
        <end position="651"/>
    </location>
</feature>
<dbReference type="Proteomes" id="UP001254564">
    <property type="component" value="Unassembled WGS sequence"/>
</dbReference>
<evidence type="ECO:0000256" key="9">
    <source>
        <dbReference type="SAM" id="MobiDB-lite"/>
    </source>
</evidence>
<dbReference type="Gene3D" id="1.10.287.950">
    <property type="entry name" value="Methyl-accepting chemotaxis protein"/>
    <property type="match status" value="1"/>
</dbReference>
<dbReference type="SUPFAM" id="SSF58104">
    <property type="entry name" value="Methyl-accepting chemotaxis protein (MCP) signaling domain"/>
    <property type="match status" value="1"/>
</dbReference>
<keyword evidence="15" id="KW-1185">Reference proteome</keyword>
<feature type="compositionally biased region" description="Low complexity" evidence="9">
    <location>
        <begin position="402"/>
        <end position="412"/>
    </location>
</feature>
<evidence type="ECO:0000256" key="2">
    <source>
        <dbReference type="ARBA" id="ARBA00022475"/>
    </source>
</evidence>
<evidence type="ECO:0000256" key="5">
    <source>
        <dbReference type="ARBA" id="ARBA00022989"/>
    </source>
</evidence>
<dbReference type="CDD" id="cd06225">
    <property type="entry name" value="HAMP"/>
    <property type="match status" value="1"/>
</dbReference>
<name>A0ABU1H1L5_9GAMM</name>
<comment type="caution">
    <text evidence="14">The sequence shown here is derived from an EMBL/GenBank/DDBJ whole genome shotgun (WGS) entry which is preliminary data.</text>
</comment>
<organism evidence="14 15">
    <name type="scientific">Vreelandella vilamensis</name>
    <dbReference type="NCBI Taxonomy" id="531309"/>
    <lineage>
        <taxon>Bacteria</taxon>
        <taxon>Pseudomonadati</taxon>
        <taxon>Pseudomonadota</taxon>
        <taxon>Gammaproteobacteria</taxon>
        <taxon>Oceanospirillales</taxon>
        <taxon>Halomonadaceae</taxon>
        <taxon>Vreelandella</taxon>
    </lineage>
</organism>
<evidence type="ECO:0000256" key="8">
    <source>
        <dbReference type="PROSITE-ProRule" id="PRU00284"/>
    </source>
</evidence>